<dbReference type="KEGG" id="acoa:RB602_12285"/>
<dbReference type="Proteomes" id="UP001302429">
    <property type="component" value="Chromosome"/>
</dbReference>
<keyword evidence="2" id="KW-0732">Signal</keyword>
<dbReference type="EMBL" id="CP136594">
    <property type="protein sequence ID" value="WOE74617.1"/>
    <property type="molecule type" value="Genomic_DNA"/>
</dbReference>
<organism evidence="3 4">
    <name type="scientific">Alterisphingorhabdus coralli</name>
    <dbReference type="NCBI Taxonomy" id="3071408"/>
    <lineage>
        <taxon>Bacteria</taxon>
        <taxon>Pseudomonadati</taxon>
        <taxon>Pseudomonadota</taxon>
        <taxon>Alphaproteobacteria</taxon>
        <taxon>Sphingomonadales</taxon>
        <taxon>Sphingomonadaceae</taxon>
        <taxon>Alterisphingorhabdus (ex Yan et al. 2024)</taxon>
    </lineage>
</organism>
<feature type="compositionally biased region" description="Gly residues" evidence="1">
    <location>
        <begin position="211"/>
        <end position="234"/>
    </location>
</feature>
<name>A0AA97F7D7_9SPHN</name>
<evidence type="ECO:0000313" key="4">
    <source>
        <dbReference type="Proteomes" id="UP001302429"/>
    </source>
</evidence>
<accession>A0AA97F7D7</accession>
<proteinExistence type="predicted"/>
<dbReference type="Pfam" id="PF09476">
    <property type="entry name" value="Pilus_CpaD"/>
    <property type="match status" value="1"/>
</dbReference>
<evidence type="ECO:0000256" key="1">
    <source>
        <dbReference type="SAM" id="MobiDB-lite"/>
    </source>
</evidence>
<dbReference type="PROSITE" id="PS51257">
    <property type="entry name" value="PROKAR_LIPOPROTEIN"/>
    <property type="match status" value="1"/>
</dbReference>
<evidence type="ECO:0000256" key="2">
    <source>
        <dbReference type="SAM" id="SignalP"/>
    </source>
</evidence>
<dbReference type="RefSeq" id="WP_317080875.1">
    <property type="nucleotide sequence ID" value="NZ_CP136594.1"/>
</dbReference>
<feature type="chain" id="PRO_5041739451" evidence="2">
    <location>
        <begin position="24"/>
        <end position="234"/>
    </location>
</feature>
<feature type="region of interest" description="Disordered" evidence="1">
    <location>
        <begin position="173"/>
        <end position="234"/>
    </location>
</feature>
<protein>
    <submittedName>
        <fullName evidence="3">CpaD family pilus assembly protein</fullName>
    </submittedName>
</protein>
<dbReference type="InterPro" id="IPR019027">
    <property type="entry name" value="Pilus_biogenesis_CpaD-related"/>
</dbReference>
<sequence length="234" mass="23334">MSDLKRTALSSAFIIGLSLAATACTSNTASNRSLNSVHQPVVSRSNFALDLNVRGGSLPVSEQAKLAQWFEAMGLGYGDRVAIDDPAKNRSVRSLVEASAAKYGLLVADAAPITGGTIAPGDVRVVISRSSARVDGCPDWSSVSETNFNNATSSNFGCAANSNLASMVADPEDLVRGQGDGTSDADTGTKAIDTLRQTPPTGAGGLRRSNGFGGGAGGGQGGGGGGGAQGGGGQ</sequence>
<evidence type="ECO:0000313" key="3">
    <source>
        <dbReference type="EMBL" id="WOE74617.1"/>
    </source>
</evidence>
<feature type="signal peptide" evidence="2">
    <location>
        <begin position="1"/>
        <end position="23"/>
    </location>
</feature>
<reference evidence="3 4" key="1">
    <citation type="submission" date="2023-10" db="EMBL/GenBank/DDBJ databases">
        <title>Complete genome sequence of a Sphingomonadaceae bacterium.</title>
        <authorList>
            <person name="Yan C."/>
        </authorList>
    </citation>
    <scope>NUCLEOTIDE SEQUENCE [LARGE SCALE GENOMIC DNA]</scope>
    <source>
        <strain evidence="3 4">SCSIO 66989</strain>
    </source>
</reference>
<gene>
    <name evidence="3" type="ORF">RB602_12285</name>
</gene>
<keyword evidence="4" id="KW-1185">Reference proteome</keyword>
<dbReference type="AlphaFoldDB" id="A0AA97F7D7"/>